<dbReference type="EMBL" id="QGEG01000001">
    <property type="protein sequence ID" value="PWL40330.1"/>
    <property type="molecule type" value="Genomic_DNA"/>
</dbReference>
<feature type="transmembrane region" description="Helical" evidence="1">
    <location>
        <begin position="72"/>
        <end position="91"/>
    </location>
</feature>
<keyword evidence="1" id="KW-1133">Transmembrane helix</keyword>
<feature type="transmembrane region" description="Helical" evidence="1">
    <location>
        <begin position="128"/>
        <end position="146"/>
    </location>
</feature>
<evidence type="ECO:0000259" key="2">
    <source>
        <dbReference type="Pfam" id="PF09925"/>
    </source>
</evidence>
<evidence type="ECO:0000256" key="1">
    <source>
        <dbReference type="SAM" id="Phobius"/>
    </source>
</evidence>
<gene>
    <name evidence="3" type="ORF">DKG77_05785</name>
</gene>
<evidence type="ECO:0000313" key="4">
    <source>
        <dbReference type="Proteomes" id="UP000245762"/>
    </source>
</evidence>
<protein>
    <recommendedName>
        <fullName evidence="2">DUF2157 domain-containing protein</fullName>
    </recommendedName>
</protein>
<feature type="transmembrane region" description="Helical" evidence="1">
    <location>
        <begin position="103"/>
        <end position="122"/>
    </location>
</feature>
<dbReference type="OrthoDB" id="642680at2"/>
<evidence type="ECO:0000313" key="3">
    <source>
        <dbReference type="EMBL" id="PWL40330.1"/>
    </source>
</evidence>
<feature type="transmembrane region" description="Helical" evidence="1">
    <location>
        <begin position="39"/>
        <end position="60"/>
    </location>
</feature>
<dbReference type="Pfam" id="PF09925">
    <property type="entry name" value="DUF2157"/>
    <property type="match status" value="1"/>
</dbReference>
<dbReference type="RefSeq" id="WP_109661056.1">
    <property type="nucleotide sequence ID" value="NZ_QGEG01000001.1"/>
</dbReference>
<dbReference type="Proteomes" id="UP000245762">
    <property type="component" value="Unassembled WGS sequence"/>
</dbReference>
<feature type="transmembrane region" description="Helical" evidence="1">
    <location>
        <begin position="258"/>
        <end position="279"/>
    </location>
</feature>
<feature type="domain" description="DUF2157" evidence="2">
    <location>
        <begin position="10"/>
        <end position="150"/>
    </location>
</feature>
<proteinExistence type="predicted"/>
<dbReference type="InterPro" id="IPR018677">
    <property type="entry name" value="DUF2157"/>
</dbReference>
<comment type="caution">
    <text evidence="3">The sequence shown here is derived from an EMBL/GenBank/DDBJ whole genome shotgun (WGS) entry which is preliminary data.</text>
</comment>
<feature type="transmembrane region" description="Helical" evidence="1">
    <location>
        <begin position="177"/>
        <end position="193"/>
    </location>
</feature>
<sequence length="428" mass="48457">MSILKDLPNLVKADIITEETADDIKNYYKNKGSSSTNRLFVVFGILGAILVGLGVILIIAHNWDELSKNTKTFFAFLPLVAAQIICGYVLIKKQDSVAWRESGSTLLFFGVGACISLVSQIYNISGDLSSFLLTWMLICLPIAYIMRSSVASLLFLMGITYYACETSYWSYPSSESYLYWLLLLAILPFYYLLYKKSPKSNFMVFHNWLVPLSLTIVLGTLANTAEELMFIGYFSLFGLFYIIGNLDFFSQQKTRNNGYTTIGSLGSLILLFILSFDGFWEDLRRKDFLFSEMLSTPEFLVSAIISILAGVLLYFYKRNRSWSDIKPLAPMFILFIVAFFIGLSLPIAVVLINFYVFALGLLSIREGAKQNHLGLLNYGLIIITILIACRFFDTDLSFVTRGILFVAIGIGFFASNYWMLKKRKVNEE</sequence>
<feature type="transmembrane region" description="Helical" evidence="1">
    <location>
        <begin position="328"/>
        <end position="355"/>
    </location>
</feature>
<feature type="transmembrane region" description="Helical" evidence="1">
    <location>
        <begin position="375"/>
        <end position="392"/>
    </location>
</feature>
<feature type="transmembrane region" description="Helical" evidence="1">
    <location>
        <begin position="299"/>
        <end position="316"/>
    </location>
</feature>
<feature type="transmembrane region" description="Helical" evidence="1">
    <location>
        <begin position="205"/>
        <end position="222"/>
    </location>
</feature>
<reference evidence="3 4" key="1">
    <citation type="submission" date="2018-05" db="EMBL/GenBank/DDBJ databases">
        <title>Complete genome sequence of Flagellimonas aquimarina ECD12 isolated from seaweed Ecklonia cava.</title>
        <authorList>
            <person name="Choi S."/>
            <person name="Seong C."/>
        </authorList>
    </citation>
    <scope>NUCLEOTIDE SEQUENCE [LARGE SCALE GENOMIC DNA]</scope>
    <source>
        <strain evidence="3 4">ECD12</strain>
    </source>
</reference>
<accession>A0A316LJN1</accession>
<keyword evidence="1" id="KW-0812">Transmembrane</keyword>
<organism evidence="3 4">
    <name type="scientific">Flagellimonas aquimarina</name>
    <dbReference type="NCBI Taxonomy" id="2201895"/>
    <lineage>
        <taxon>Bacteria</taxon>
        <taxon>Pseudomonadati</taxon>
        <taxon>Bacteroidota</taxon>
        <taxon>Flavobacteriia</taxon>
        <taxon>Flavobacteriales</taxon>
        <taxon>Flavobacteriaceae</taxon>
        <taxon>Flagellimonas</taxon>
    </lineage>
</organism>
<feature type="transmembrane region" description="Helical" evidence="1">
    <location>
        <begin position="228"/>
        <end position="246"/>
    </location>
</feature>
<name>A0A316LJN1_9FLAO</name>
<feature type="transmembrane region" description="Helical" evidence="1">
    <location>
        <begin position="399"/>
        <end position="420"/>
    </location>
</feature>
<keyword evidence="4" id="KW-1185">Reference proteome</keyword>
<dbReference type="AlphaFoldDB" id="A0A316LJN1"/>
<keyword evidence="1" id="KW-0472">Membrane</keyword>